<name>A0A167CWW9_METRR</name>
<dbReference type="EMBL" id="AZHC01000015">
    <property type="protein sequence ID" value="OAA41675.1"/>
    <property type="molecule type" value="Genomic_DNA"/>
</dbReference>
<keyword evidence="2" id="KW-0472">Membrane</keyword>
<dbReference type="OMA" id="GRILWLP"/>
<feature type="compositionally biased region" description="Basic residues" evidence="1">
    <location>
        <begin position="1"/>
        <end position="13"/>
    </location>
</feature>
<reference evidence="3 4" key="1">
    <citation type="journal article" date="2016" name="Genome Biol. Evol.">
        <title>Divergent and convergent evolution of fungal pathogenicity.</title>
        <authorList>
            <person name="Shang Y."/>
            <person name="Xiao G."/>
            <person name="Zheng P."/>
            <person name="Cen K."/>
            <person name="Zhan S."/>
            <person name="Wang C."/>
        </authorList>
    </citation>
    <scope>NUCLEOTIDE SEQUENCE [LARGE SCALE GENOMIC DNA]</scope>
    <source>
        <strain evidence="3 4">RCEF 4871</strain>
    </source>
</reference>
<dbReference type="PANTHER" id="PTHR37048">
    <property type="entry name" value="QUESTIONABLE PROTEIN"/>
    <property type="match status" value="1"/>
</dbReference>
<feature type="region of interest" description="Disordered" evidence="1">
    <location>
        <begin position="1"/>
        <end position="23"/>
    </location>
</feature>
<keyword evidence="2" id="KW-0812">Transmembrane</keyword>
<dbReference type="PANTHER" id="PTHR37048:SF2">
    <property type="entry name" value="QUESTIONABLE PROTEIN"/>
    <property type="match status" value="1"/>
</dbReference>
<evidence type="ECO:0000313" key="4">
    <source>
        <dbReference type="Proteomes" id="UP000243498"/>
    </source>
</evidence>
<proteinExistence type="predicted"/>
<evidence type="ECO:0000313" key="3">
    <source>
        <dbReference type="EMBL" id="OAA41675.1"/>
    </source>
</evidence>
<keyword evidence="2" id="KW-1133">Transmembrane helix</keyword>
<dbReference type="Proteomes" id="UP000243498">
    <property type="component" value="Unassembled WGS sequence"/>
</dbReference>
<keyword evidence="4" id="KW-1185">Reference proteome</keyword>
<gene>
    <name evidence="3" type="ORF">NOR_05183</name>
</gene>
<evidence type="ECO:0000256" key="1">
    <source>
        <dbReference type="SAM" id="MobiDB-lite"/>
    </source>
</evidence>
<protein>
    <submittedName>
        <fullName evidence="3">Uncharacterized protein</fullName>
    </submittedName>
</protein>
<accession>A0A167CWW9</accession>
<dbReference type="AlphaFoldDB" id="A0A167CWW9"/>
<dbReference type="OrthoDB" id="3537171at2759"/>
<sequence length="330" mass="37631">MYGPPKPRKHHAGRSSTQSPPRLAGRIMWLPTKETMDLGLEHGVYNHPVVVVSSVPHAGDVDFFPLTSLGGRGLTDRFPADQRARSRYLPIKPSARHPDNKLLLELSGEEDRLTKDSYIHIARVLRAKLHALRPYRSQPRRPFHLSDSSYRQLVQQTGYDYRPRYLDTVALGDSAPIPPSPMVVRVQRSRVSARYELYYGAISQPRPVQRSFAYPRVDVPGSNLHNERTRLLPPVQMANFPQSAHAGPSWTRKVRERMSRGLSAVNWWNVLGFVLYLVAMASLCYGIYWVVHHLVLLLVACWEWLKHSISTMVDDITTWVSDLFGHADVM</sequence>
<comment type="caution">
    <text evidence="3">The sequence shown here is derived from an EMBL/GenBank/DDBJ whole genome shotgun (WGS) entry which is preliminary data.</text>
</comment>
<dbReference type="STRING" id="1081105.A0A167CWW9"/>
<evidence type="ECO:0000256" key="2">
    <source>
        <dbReference type="SAM" id="Phobius"/>
    </source>
</evidence>
<feature type="transmembrane region" description="Helical" evidence="2">
    <location>
        <begin position="262"/>
        <end position="281"/>
    </location>
</feature>
<organism evidence="3 4">
    <name type="scientific">Metarhizium rileyi (strain RCEF 4871)</name>
    <name type="common">Nomuraea rileyi</name>
    <dbReference type="NCBI Taxonomy" id="1649241"/>
    <lineage>
        <taxon>Eukaryota</taxon>
        <taxon>Fungi</taxon>
        <taxon>Dikarya</taxon>
        <taxon>Ascomycota</taxon>
        <taxon>Pezizomycotina</taxon>
        <taxon>Sordariomycetes</taxon>
        <taxon>Hypocreomycetidae</taxon>
        <taxon>Hypocreales</taxon>
        <taxon>Clavicipitaceae</taxon>
        <taxon>Metarhizium</taxon>
    </lineage>
</organism>